<feature type="non-terminal residue" evidence="2">
    <location>
        <position position="229"/>
    </location>
</feature>
<accession>A0A383EX00</accession>
<keyword evidence="1" id="KW-0472">Membrane</keyword>
<dbReference type="EMBL" id="UINC01229305">
    <property type="protein sequence ID" value="SVE60963.1"/>
    <property type="molecule type" value="Genomic_DNA"/>
</dbReference>
<reference evidence="2" key="1">
    <citation type="submission" date="2018-05" db="EMBL/GenBank/DDBJ databases">
        <authorList>
            <person name="Lanie J.A."/>
            <person name="Ng W.-L."/>
            <person name="Kazmierczak K.M."/>
            <person name="Andrzejewski T.M."/>
            <person name="Davidsen T.M."/>
            <person name="Wayne K.J."/>
            <person name="Tettelin H."/>
            <person name="Glass J.I."/>
            <person name="Rusch D."/>
            <person name="Podicherti R."/>
            <person name="Tsui H.-C.T."/>
            <person name="Winkler M.E."/>
        </authorList>
    </citation>
    <scope>NUCLEOTIDE SEQUENCE</scope>
</reference>
<evidence type="ECO:0000313" key="2">
    <source>
        <dbReference type="EMBL" id="SVE60963.1"/>
    </source>
</evidence>
<feature type="transmembrane region" description="Helical" evidence="1">
    <location>
        <begin position="71"/>
        <end position="95"/>
    </location>
</feature>
<feature type="transmembrane region" description="Helical" evidence="1">
    <location>
        <begin position="6"/>
        <end position="26"/>
    </location>
</feature>
<feature type="transmembrane region" description="Helical" evidence="1">
    <location>
        <begin position="116"/>
        <end position="139"/>
    </location>
</feature>
<sequence length="229" mass="24449">IEMGIGLELGLVMICMIILALGRYSVLEDVTRILVILFTAGTVVAAAVAIGSIDTGGASLSANLTFDTPTILFLIAVAGWMPTGTAGAVGLSLWVKAKAIRLQRPVTTQEATFDFHVGYITAIFTAVCFVLLGTLVMYINDVAVEGRGAAFADQLINLFTSTIGSWIYPLIALSAITVMFSTLLTLVDLLPRSSTAALMEIFPKPEETRIRTSSNLYLIFIGVELLLVL</sequence>
<evidence type="ECO:0000256" key="1">
    <source>
        <dbReference type="SAM" id="Phobius"/>
    </source>
</evidence>
<keyword evidence="1" id="KW-0812">Transmembrane</keyword>
<proteinExistence type="predicted"/>
<protein>
    <submittedName>
        <fullName evidence="2">Uncharacterized protein</fullName>
    </submittedName>
</protein>
<feature type="transmembrane region" description="Helical" evidence="1">
    <location>
        <begin position="33"/>
        <end position="51"/>
    </location>
</feature>
<feature type="transmembrane region" description="Helical" evidence="1">
    <location>
        <begin position="166"/>
        <end position="190"/>
    </location>
</feature>
<name>A0A383EX00_9ZZZZ</name>
<organism evidence="2">
    <name type="scientific">marine metagenome</name>
    <dbReference type="NCBI Taxonomy" id="408172"/>
    <lineage>
        <taxon>unclassified sequences</taxon>
        <taxon>metagenomes</taxon>
        <taxon>ecological metagenomes</taxon>
    </lineage>
</organism>
<feature type="non-terminal residue" evidence="2">
    <location>
        <position position="1"/>
    </location>
</feature>
<keyword evidence="1" id="KW-1133">Transmembrane helix</keyword>
<dbReference type="AlphaFoldDB" id="A0A383EX00"/>
<gene>
    <name evidence="2" type="ORF">METZ01_LOCUS513817</name>
</gene>